<dbReference type="Gene3D" id="3.40.50.300">
    <property type="entry name" value="P-loop containing nucleotide triphosphate hydrolases"/>
    <property type="match status" value="1"/>
</dbReference>
<protein>
    <submittedName>
        <fullName evidence="3">CDC48/VCP-like protein, AAA superfamily</fullName>
    </submittedName>
</protein>
<feature type="compositionally biased region" description="Basic and acidic residues" evidence="1">
    <location>
        <begin position="260"/>
        <end position="273"/>
    </location>
</feature>
<accession>A0A0G1BCT9</accession>
<dbReference type="Proteomes" id="UP000034785">
    <property type="component" value="Unassembled WGS sequence"/>
</dbReference>
<dbReference type="Gene3D" id="6.10.20.150">
    <property type="match status" value="1"/>
</dbReference>
<gene>
    <name evidence="3" type="ORF">UV41_C0004G0004</name>
</gene>
<dbReference type="GO" id="GO:0016887">
    <property type="term" value="F:ATP hydrolysis activity"/>
    <property type="evidence" value="ECO:0007669"/>
    <property type="project" value="InterPro"/>
</dbReference>
<dbReference type="InterPro" id="IPR027417">
    <property type="entry name" value="P-loop_NTPase"/>
</dbReference>
<dbReference type="Pfam" id="PF00004">
    <property type="entry name" value="AAA"/>
    <property type="match status" value="1"/>
</dbReference>
<feature type="region of interest" description="Disordered" evidence="1">
    <location>
        <begin position="237"/>
        <end position="273"/>
    </location>
</feature>
<evidence type="ECO:0000313" key="3">
    <source>
        <dbReference type="EMBL" id="KKS71180.1"/>
    </source>
</evidence>
<evidence type="ECO:0000256" key="1">
    <source>
        <dbReference type="SAM" id="MobiDB-lite"/>
    </source>
</evidence>
<comment type="caution">
    <text evidence="3">The sequence shown here is derived from an EMBL/GenBank/DDBJ whole genome shotgun (WGS) entry which is preliminary data.</text>
</comment>
<dbReference type="EMBL" id="LCEJ01000004">
    <property type="protein sequence ID" value="KKS71180.1"/>
    <property type="molecule type" value="Genomic_DNA"/>
</dbReference>
<dbReference type="InterPro" id="IPR003959">
    <property type="entry name" value="ATPase_AAA_core"/>
</dbReference>
<name>A0A0G1BCT9_9BACT</name>
<proteinExistence type="predicted"/>
<feature type="domain" description="AAA+ ATPase" evidence="2">
    <location>
        <begin position="343"/>
        <end position="487"/>
    </location>
</feature>
<dbReference type="GO" id="GO:0005524">
    <property type="term" value="F:ATP binding"/>
    <property type="evidence" value="ECO:0007669"/>
    <property type="project" value="InterPro"/>
</dbReference>
<dbReference type="SUPFAM" id="SSF52540">
    <property type="entry name" value="P-loop containing nucleoside triphosphate hydrolases"/>
    <property type="match status" value="1"/>
</dbReference>
<dbReference type="AlphaFoldDB" id="A0A0G1BCT9"/>
<organism evidence="3 4">
    <name type="scientific">Candidatus Daviesbacteria bacterium GW2011_GWA2_42_7</name>
    <dbReference type="NCBI Taxonomy" id="1618425"/>
    <lineage>
        <taxon>Bacteria</taxon>
        <taxon>Candidatus Daviesiibacteriota</taxon>
    </lineage>
</organism>
<sequence>MAEREQSTQQRNIATYERTIGATGGWEVGVDVKEPLPEFIQEYTRDILSWLNPTQGWQVTEVRAGLLDPAQIRYAAEQRTDAPTELSPDLLTLGITLKAANPPLRRNLRRTPVALDMRKVLAPDFEGQIAIGEDGRSADLLPRKIGTSYRLEEAMRELSNTFYLSGVLVHAAYEHPYSFNFPPTPTEKDTPREPFPKNLSMIVILRNLYTKLEQEETELRTRREDMAKKLGIEVATPVVAQPEATPTQVDEPATDSSEDQTTKKDSKVQAEQGRKVTIEPGVYRFSLKDHLWHADVEAGLTRIEEPPVSFTDIGGLAEVKGSLKLLVAGLQNPDLFSKWGTRPPRGVLLYGPPGTGKTMIAKALANEADIPFFSLQFTDVASRWVRHTAENVKSILETLDRIDGKKIVFIDEFDNVAISRDEYPPTQGGGSSKKANEILNPLLEYMDGFRSTHNTIFVAATNRKDDVDEAMLRPGRFDRQYNIRLPQGEELLDIYRVQIARAEREADRSLFAADVDLNALMRLSKGFSGADIAEIIRRVLENKVAGELQGENQSNVTTDNLARELQVYERRKRDTQIGFRPNIG</sequence>
<dbReference type="InterPro" id="IPR003593">
    <property type="entry name" value="AAA+_ATPase"/>
</dbReference>
<evidence type="ECO:0000259" key="2">
    <source>
        <dbReference type="SMART" id="SM00382"/>
    </source>
</evidence>
<dbReference type="SMART" id="SM00382">
    <property type="entry name" value="AAA"/>
    <property type="match status" value="1"/>
</dbReference>
<reference evidence="3 4" key="1">
    <citation type="journal article" date="2015" name="Nature">
        <title>rRNA introns, odd ribosomes, and small enigmatic genomes across a large radiation of phyla.</title>
        <authorList>
            <person name="Brown C.T."/>
            <person name="Hug L.A."/>
            <person name="Thomas B.C."/>
            <person name="Sharon I."/>
            <person name="Castelle C.J."/>
            <person name="Singh A."/>
            <person name="Wilkins M.J."/>
            <person name="Williams K.H."/>
            <person name="Banfield J.F."/>
        </authorList>
    </citation>
    <scope>NUCLEOTIDE SEQUENCE [LARGE SCALE GENOMIC DNA]</scope>
</reference>
<dbReference type="InterPro" id="IPR050168">
    <property type="entry name" value="AAA_ATPase_domain"/>
</dbReference>
<dbReference type="PANTHER" id="PTHR23077">
    <property type="entry name" value="AAA-FAMILY ATPASE"/>
    <property type="match status" value="1"/>
</dbReference>
<evidence type="ECO:0000313" key="4">
    <source>
        <dbReference type="Proteomes" id="UP000034785"/>
    </source>
</evidence>